<dbReference type="InterPro" id="IPR002110">
    <property type="entry name" value="Ankyrin_rpt"/>
</dbReference>
<keyword evidence="2 3" id="KW-0040">ANK repeat</keyword>
<evidence type="ECO:0000259" key="4">
    <source>
        <dbReference type="PROSITE" id="PS50017"/>
    </source>
</evidence>
<keyword evidence="6" id="KW-1185">Reference proteome</keyword>
<evidence type="ECO:0000256" key="2">
    <source>
        <dbReference type="ARBA" id="ARBA00023043"/>
    </source>
</evidence>
<accession>A0A151IDR1</accession>
<dbReference type="Proteomes" id="UP000078542">
    <property type="component" value="Unassembled WGS sequence"/>
</dbReference>
<dbReference type="Gene3D" id="1.25.40.20">
    <property type="entry name" value="Ankyrin repeat-containing domain"/>
    <property type="match status" value="5"/>
</dbReference>
<organism evidence="5 6">
    <name type="scientific">Cyphomyrmex costatus</name>
    <dbReference type="NCBI Taxonomy" id="456900"/>
    <lineage>
        <taxon>Eukaryota</taxon>
        <taxon>Metazoa</taxon>
        <taxon>Ecdysozoa</taxon>
        <taxon>Arthropoda</taxon>
        <taxon>Hexapoda</taxon>
        <taxon>Insecta</taxon>
        <taxon>Pterygota</taxon>
        <taxon>Neoptera</taxon>
        <taxon>Endopterygota</taxon>
        <taxon>Hymenoptera</taxon>
        <taxon>Apocrita</taxon>
        <taxon>Aculeata</taxon>
        <taxon>Formicoidea</taxon>
        <taxon>Formicidae</taxon>
        <taxon>Myrmicinae</taxon>
        <taxon>Cyphomyrmex</taxon>
    </lineage>
</organism>
<evidence type="ECO:0000313" key="5">
    <source>
        <dbReference type="EMBL" id="KYM98863.1"/>
    </source>
</evidence>
<dbReference type="AlphaFoldDB" id="A0A151IDR1"/>
<feature type="repeat" description="ANK" evidence="3">
    <location>
        <begin position="72"/>
        <end position="104"/>
    </location>
</feature>
<feature type="repeat" description="ANK" evidence="3">
    <location>
        <begin position="207"/>
        <end position="239"/>
    </location>
</feature>
<proteinExistence type="predicted"/>
<keyword evidence="1" id="KW-0677">Repeat</keyword>
<dbReference type="PROSITE" id="PS50017">
    <property type="entry name" value="DEATH_DOMAIN"/>
    <property type="match status" value="1"/>
</dbReference>
<dbReference type="PANTHER" id="PTHR24173">
    <property type="entry name" value="ANKYRIN REPEAT CONTAINING"/>
    <property type="match status" value="1"/>
</dbReference>
<dbReference type="PRINTS" id="PR01415">
    <property type="entry name" value="ANKYRIN"/>
</dbReference>
<dbReference type="STRING" id="456900.A0A151IDR1"/>
<gene>
    <name evidence="5" type="ORF">ALC62_10420</name>
</gene>
<evidence type="ECO:0000313" key="6">
    <source>
        <dbReference type="Proteomes" id="UP000078542"/>
    </source>
</evidence>
<dbReference type="InterPro" id="IPR036770">
    <property type="entry name" value="Ankyrin_rpt-contain_sf"/>
</dbReference>
<dbReference type="Pfam" id="PF12796">
    <property type="entry name" value="Ank_2"/>
    <property type="match status" value="3"/>
</dbReference>
<evidence type="ECO:0000256" key="1">
    <source>
        <dbReference type="ARBA" id="ARBA00022737"/>
    </source>
</evidence>
<dbReference type="EMBL" id="KQ977906">
    <property type="protein sequence ID" value="KYM98863.1"/>
    <property type="molecule type" value="Genomic_DNA"/>
</dbReference>
<dbReference type="InterPro" id="IPR000488">
    <property type="entry name" value="Death_dom"/>
</dbReference>
<feature type="repeat" description="ANK" evidence="3">
    <location>
        <begin position="306"/>
        <end position="338"/>
    </location>
</feature>
<name>A0A151IDR1_9HYME</name>
<dbReference type="PROSITE" id="PS50088">
    <property type="entry name" value="ANK_REPEAT"/>
    <property type="match status" value="7"/>
</dbReference>
<feature type="repeat" description="ANK" evidence="3">
    <location>
        <begin position="240"/>
        <end position="272"/>
    </location>
</feature>
<dbReference type="PROSITE" id="PS50297">
    <property type="entry name" value="ANK_REP_REGION"/>
    <property type="match status" value="7"/>
</dbReference>
<protein>
    <submittedName>
        <fullName evidence="5">Ankyrin repeat and death domain-containing protein 1A</fullName>
    </submittedName>
</protein>
<dbReference type="SUPFAM" id="SSF47986">
    <property type="entry name" value="DEATH domain"/>
    <property type="match status" value="1"/>
</dbReference>
<dbReference type="GO" id="GO:0007165">
    <property type="term" value="P:signal transduction"/>
    <property type="evidence" value="ECO:0007669"/>
    <property type="project" value="InterPro"/>
</dbReference>
<evidence type="ECO:0000256" key="3">
    <source>
        <dbReference type="PROSITE-ProRule" id="PRU00023"/>
    </source>
</evidence>
<dbReference type="InterPro" id="IPR011029">
    <property type="entry name" value="DEATH-like_dom_sf"/>
</dbReference>
<dbReference type="CDD" id="cd01670">
    <property type="entry name" value="Death"/>
    <property type="match status" value="1"/>
</dbReference>
<dbReference type="PANTHER" id="PTHR24173:SF74">
    <property type="entry name" value="ANKYRIN REPEAT DOMAIN-CONTAINING PROTEIN 16"/>
    <property type="match status" value="1"/>
</dbReference>
<dbReference type="SUPFAM" id="SSF48403">
    <property type="entry name" value="Ankyrin repeat"/>
    <property type="match status" value="1"/>
</dbReference>
<feature type="repeat" description="ANK" evidence="3">
    <location>
        <begin position="273"/>
        <end position="305"/>
    </location>
</feature>
<feature type="repeat" description="ANK" evidence="3">
    <location>
        <begin position="339"/>
        <end position="371"/>
    </location>
</feature>
<reference evidence="5 6" key="1">
    <citation type="submission" date="2016-03" db="EMBL/GenBank/DDBJ databases">
        <title>Cyphomyrmex costatus WGS genome.</title>
        <authorList>
            <person name="Nygaard S."/>
            <person name="Hu H."/>
            <person name="Boomsma J."/>
            <person name="Zhang G."/>
        </authorList>
    </citation>
    <scope>NUCLEOTIDE SEQUENCE [LARGE SCALE GENOMIC DNA]</scope>
    <source>
        <strain evidence="5">MS0001</strain>
        <tissue evidence="5">Whole body</tissue>
    </source>
</reference>
<dbReference type="SMART" id="SM00248">
    <property type="entry name" value="ANK"/>
    <property type="match status" value="11"/>
</dbReference>
<dbReference type="Pfam" id="PF13857">
    <property type="entry name" value="Ank_5"/>
    <property type="match status" value="1"/>
</dbReference>
<dbReference type="Gene3D" id="1.10.533.10">
    <property type="entry name" value="Death Domain, Fas"/>
    <property type="match status" value="1"/>
</dbReference>
<sequence>MVDKEKLRITKAKAPPPPLNLSEAIEDEVLNQKTARILKNDLLLHEAVIKNEADAVRKVLKETVDVDSRNNYGRAPIHWATSRGNTEIIEMLIQAKCDIEARDKYGMRPLHMAAQHGHRDAVKMLINAGANVSAVNKKQHTLLMCGARGSNVAVVEYLAEAVESLNGEATDSTGATALHHAAITGHPAVITALANIPRIVLDTTDKKGQTSLHCACAKEHLDAVEVLIGLGANVDAQDNDGNTPLHVATRTRHTGIAQLLLKAGANTELIDAEGFTPLHVAASQGCKGILDSMIQHGADLNKQCKNGNTPLHLACQNNEVETVEILINKGVDLNCLNLRLQSSIHIAAEMGHTDICELLLAAGANIEQKEQSGRTPLYIAARGSFTAIVDMIIKTARLDYPTPTVVTRISLNVKRLFLPRNIKDDKKKIENIITEISNSDKEVRELTPARRWWREGSRGGSISSNNDRLSKQIRSVLWKLAYKQLAPEDWKKLAFHWAFTSDQIRAIEHQYTVRLEQPYEKDDKAPIIGPASFKEHGYRMLMIWASGLNPDVPLIKELCEALSAVDKQAVADSIRKQMEQDDNKIKSEGQRCHKCSIA</sequence>
<feature type="repeat" description="ANK" evidence="3">
    <location>
        <begin position="105"/>
        <end position="137"/>
    </location>
</feature>
<feature type="domain" description="Death" evidence="4">
    <location>
        <begin position="488"/>
        <end position="578"/>
    </location>
</feature>